<dbReference type="Gene3D" id="2.40.160.50">
    <property type="entry name" value="membrane protein fhac: a member of the omp85/tpsb transporter family"/>
    <property type="match status" value="1"/>
</dbReference>
<dbReference type="InterPro" id="IPR000184">
    <property type="entry name" value="Bac_surfAg_D15"/>
</dbReference>
<dbReference type="eggNOG" id="COG4775">
    <property type="taxonomic scope" value="Bacteria"/>
</dbReference>
<evidence type="ECO:0000256" key="5">
    <source>
        <dbReference type="ARBA" id="ARBA00022737"/>
    </source>
</evidence>
<evidence type="ECO:0000313" key="11">
    <source>
        <dbReference type="EMBL" id="AHX04722.1"/>
    </source>
</evidence>
<dbReference type="PANTHER" id="PTHR12815">
    <property type="entry name" value="SORTING AND ASSEMBLY MACHINERY SAMM50 PROTEIN FAMILY MEMBER"/>
    <property type="match status" value="1"/>
</dbReference>
<keyword evidence="2 8" id="KW-1134">Transmembrane beta strand</keyword>
<dbReference type="InterPro" id="IPR039910">
    <property type="entry name" value="D15-like"/>
</dbReference>
<dbReference type="GO" id="GO:0009279">
    <property type="term" value="C:cell outer membrane"/>
    <property type="evidence" value="ECO:0007669"/>
    <property type="project" value="UniProtKB-SubCell"/>
</dbReference>
<dbReference type="Gene3D" id="3.10.20.310">
    <property type="entry name" value="membrane protein fhac"/>
    <property type="match status" value="5"/>
</dbReference>
<dbReference type="GO" id="GO:0051205">
    <property type="term" value="P:protein insertion into membrane"/>
    <property type="evidence" value="ECO:0007669"/>
    <property type="project" value="UniProtKB-UniRule"/>
</dbReference>
<evidence type="ECO:0000256" key="7">
    <source>
        <dbReference type="ARBA" id="ARBA00023237"/>
    </source>
</evidence>
<keyword evidence="7 8" id="KW-0998">Cell outer membrane</keyword>
<keyword evidence="12" id="KW-1185">Reference proteome</keyword>
<dbReference type="PROSITE" id="PS51779">
    <property type="entry name" value="POTRA"/>
    <property type="match status" value="2"/>
</dbReference>
<dbReference type="RefSeq" id="WP_044194003.1">
    <property type="nucleotide sequence ID" value="NZ_CP007474.1"/>
</dbReference>
<feature type="domain" description="POTRA" evidence="10">
    <location>
        <begin position="348"/>
        <end position="420"/>
    </location>
</feature>
<evidence type="ECO:0000256" key="3">
    <source>
        <dbReference type="ARBA" id="ARBA00022692"/>
    </source>
</evidence>
<evidence type="ECO:0000256" key="6">
    <source>
        <dbReference type="ARBA" id="ARBA00023136"/>
    </source>
</evidence>
<comment type="subcellular location">
    <subcellularLocation>
        <location evidence="8">Cell outer membrane</location>
    </subcellularLocation>
    <subcellularLocation>
        <location evidence="1">Membrane</location>
    </subcellularLocation>
</comment>
<reference evidence="11 12" key="1">
    <citation type="submission" date="2014-03" db="EMBL/GenBank/DDBJ databases">
        <title>Sequencing and Comparison of Genomes and Transcriptome Profiles of Human Ehrlichiosis Agents.</title>
        <authorList>
            <person name="Lin M."/>
            <person name="Daugherty S.C."/>
            <person name="Nagaraj S."/>
            <person name="Cheng Z."/>
            <person name="Xiong Q."/>
            <person name="Lin F.-Y."/>
            <person name="Sengamalay N."/>
            <person name="Ott S."/>
            <person name="Godinez A."/>
            <person name="Tallon L.J."/>
            <person name="Sadzewicz L."/>
            <person name="Fraser C.M."/>
            <person name="Dunning Hotopp J.C."/>
            <person name="Rikihisa Y."/>
        </authorList>
    </citation>
    <scope>NUCLEOTIDE SEQUENCE [LARGE SCALE GENOMIC DNA]</scope>
    <source>
        <strain evidence="11 12">HF</strain>
    </source>
</reference>
<sequence precursor="true">MRYVIIIILVLFTSSFANAEVLNTKVKQVQVNGNHRLDYKTIYFYSKVNLQDNVTQDTIDQIIKNLYLTQLFSHVEVHVNKDNYLVINVKENPVINNIVFYGNKEFNKKDLLNDILKLKKLAVFTKSKLQQDISNLLLLYQSKGKLSAKIDYEIKELENNKIDIIIKINEGPTSKIKTIRFIGNKFFPDSILKKVIQSTEYYPYKIFNSNTKFTSERLMLDQAGLYNFYTSKGFIDFKIKSIVPEMRDDNNINLIFSLEEGIRYKFGNSNIIIDKQVNNHQQLKEEIQNLILSKNGDIFNRESINNSIEKITQHLNNNGNFFSDIKHEYRIKDDVVDIDYIIYTGNKVYINKISITNNKTTLDQVIRRKLNISEGDIYNASVISRSYKNILGLGFFESVNVENHKINDSLVDLTFQVKERGTGTFAVSAGFSSVTGLVGKVNIQERNLLGTGKILSLQAEKSTSSLSSSIDFIVPNFSDTDSAIGFGLFYAHQNKPGGKDSPNLMNPSTKFTGNTEAAFSSSNAGFMLHTSHDITDDLNLSLNYSYRHVNVYNVNDTASELIKEQAGRNIDSSVGYSLQFRKFDNLSKIKDGYLIKLHQSFSGLGGTLHYIKTEGSINYSREIFPKVNNDILLSVKTSMGYVFSYKSNEQVKINQRFIIGSNEIRGFHASGIGPRDKNTLDALGGKFYFNMINQVDFPIGLPDDLGIKGSLFIDAATLFGLDYTDKEYHENKSLRLSVGFGFSWRSPFGPMRLDFGFPILKEGYDITDMIRFSMQ</sequence>
<evidence type="ECO:0000256" key="4">
    <source>
        <dbReference type="ARBA" id="ARBA00022729"/>
    </source>
</evidence>
<keyword evidence="4 8" id="KW-0732">Signal</keyword>
<dbReference type="InterPro" id="IPR023707">
    <property type="entry name" value="OM_assembly_BamA"/>
</dbReference>
<dbReference type="Pfam" id="PF01103">
    <property type="entry name" value="Omp85"/>
    <property type="match status" value="1"/>
</dbReference>
<dbReference type="NCBIfam" id="TIGR03303">
    <property type="entry name" value="OM_YaeT"/>
    <property type="match status" value="1"/>
</dbReference>
<dbReference type="PIRSF" id="PIRSF006076">
    <property type="entry name" value="OM_assembly_OMP85"/>
    <property type="match status" value="1"/>
</dbReference>
<evidence type="ECO:0000256" key="1">
    <source>
        <dbReference type="ARBA" id="ARBA00004370"/>
    </source>
</evidence>
<comment type="function">
    <text evidence="8">Part of the outer membrane protein assembly complex, which is involved in assembly and insertion of beta-barrel proteins into the outer membrane.</text>
</comment>
<dbReference type="InterPro" id="IPR010827">
    <property type="entry name" value="BamA/TamA_POTRA"/>
</dbReference>
<keyword evidence="3 8" id="KW-0812">Transmembrane</keyword>
<dbReference type="HOGENOM" id="CLU_007664_1_2_5"/>
<keyword evidence="6 8" id="KW-0472">Membrane</keyword>
<feature type="signal peptide" evidence="8">
    <location>
        <begin position="1"/>
        <end position="19"/>
    </location>
</feature>
<accession>X5GC96</accession>
<evidence type="ECO:0000256" key="8">
    <source>
        <dbReference type="HAMAP-Rule" id="MF_01430"/>
    </source>
</evidence>
<evidence type="ECO:0000259" key="10">
    <source>
        <dbReference type="PROSITE" id="PS51779"/>
    </source>
</evidence>
<dbReference type="KEGG" id="ehh:EHF_0109"/>
<evidence type="ECO:0000313" key="12">
    <source>
        <dbReference type="Proteomes" id="UP000023762"/>
    </source>
</evidence>
<dbReference type="OrthoDB" id="9803054at2"/>
<dbReference type="InterPro" id="IPR034746">
    <property type="entry name" value="POTRA"/>
</dbReference>
<dbReference type="AlphaFoldDB" id="X5GC96"/>
<comment type="similarity">
    <text evidence="8">Belongs to the BamA family.</text>
</comment>
<evidence type="ECO:0000256" key="2">
    <source>
        <dbReference type="ARBA" id="ARBA00022452"/>
    </source>
</evidence>
<feature type="chain" id="PRO_5009024442" description="Outer membrane protein assembly factor BamA" evidence="8">
    <location>
        <begin position="20"/>
        <end position="775"/>
    </location>
</feature>
<dbReference type="Proteomes" id="UP000023762">
    <property type="component" value="Chromosome"/>
</dbReference>
<keyword evidence="5 8" id="KW-0677">Repeat</keyword>
<dbReference type="EMBL" id="CP007474">
    <property type="protein sequence ID" value="AHX04722.1"/>
    <property type="molecule type" value="Genomic_DNA"/>
</dbReference>
<gene>
    <name evidence="11" type="primary">yaeT</name>
    <name evidence="8" type="synonym">bamA</name>
    <name evidence="11" type="ORF">EHF_0109</name>
</gene>
<dbReference type="HAMAP" id="MF_01430">
    <property type="entry name" value="OM_assembly_BamA"/>
    <property type="match status" value="1"/>
</dbReference>
<dbReference type="PANTHER" id="PTHR12815:SF23">
    <property type="entry name" value="OUTER MEMBRANE PROTEIN ASSEMBLY FACTOR BAMA"/>
    <property type="match status" value="1"/>
</dbReference>
<dbReference type="STRING" id="391036.EHF_0109"/>
<organism evidence="11 12">
    <name type="scientific">Ehrlichia japonica</name>
    <dbReference type="NCBI Taxonomy" id="391036"/>
    <lineage>
        <taxon>Bacteria</taxon>
        <taxon>Pseudomonadati</taxon>
        <taxon>Pseudomonadota</taxon>
        <taxon>Alphaproteobacteria</taxon>
        <taxon>Rickettsiales</taxon>
        <taxon>Anaplasmataceae</taxon>
        <taxon>Ehrlichia</taxon>
    </lineage>
</organism>
<proteinExistence type="inferred from homology"/>
<evidence type="ECO:0000256" key="9">
    <source>
        <dbReference type="NCBIfam" id="TIGR03303"/>
    </source>
</evidence>
<comment type="subunit">
    <text evidence="8">Part of the Bam complex.</text>
</comment>
<dbReference type="GO" id="GO:0043165">
    <property type="term" value="P:Gram-negative-bacterium-type cell outer membrane assembly"/>
    <property type="evidence" value="ECO:0007669"/>
    <property type="project" value="UniProtKB-UniRule"/>
</dbReference>
<protein>
    <recommendedName>
        <fullName evidence="8 9">Outer membrane protein assembly factor BamA</fullName>
    </recommendedName>
</protein>
<feature type="domain" description="POTRA" evidence="10">
    <location>
        <begin position="24"/>
        <end position="92"/>
    </location>
</feature>
<name>X5GC96_9RICK</name>
<dbReference type="Pfam" id="PF07244">
    <property type="entry name" value="POTRA"/>
    <property type="match status" value="4"/>
</dbReference>